<evidence type="ECO:0000256" key="13">
    <source>
        <dbReference type="SAM" id="MobiDB-lite"/>
    </source>
</evidence>
<keyword evidence="4 12" id="KW-0812">Transmembrane</keyword>
<keyword evidence="5 14" id="KW-1133">Transmembrane helix</keyword>
<evidence type="ECO:0000256" key="1">
    <source>
        <dbReference type="ARBA" id="ARBA00004651"/>
    </source>
</evidence>
<evidence type="ECO:0000256" key="3">
    <source>
        <dbReference type="ARBA" id="ARBA00022475"/>
    </source>
</evidence>
<keyword evidence="9 12" id="KW-0675">Receptor</keyword>
<evidence type="ECO:0000313" key="17">
    <source>
        <dbReference type="Proteomes" id="UP001152622"/>
    </source>
</evidence>
<dbReference type="InterPro" id="IPR000276">
    <property type="entry name" value="GPCR_Rhodpsn"/>
</dbReference>
<gene>
    <name evidence="16" type="ORF">SKAU_G00090540</name>
</gene>
<accession>A0A9Q1FWK9</accession>
<dbReference type="SUPFAM" id="SSF81321">
    <property type="entry name" value="Family A G protein-coupled receptor-like"/>
    <property type="match status" value="1"/>
</dbReference>
<evidence type="ECO:0000313" key="16">
    <source>
        <dbReference type="EMBL" id="KAJ8369026.1"/>
    </source>
</evidence>
<keyword evidence="8" id="KW-1015">Disulfide bond</keyword>
<feature type="transmembrane region" description="Helical" evidence="14">
    <location>
        <begin position="185"/>
        <end position="207"/>
    </location>
</feature>
<reference evidence="16" key="1">
    <citation type="journal article" date="2023" name="Science">
        <title>Genome structures resolve the early diversification of teleost fishes.</title>
        <authorList>
            <person name="Parey E."/>
            <person name="Louis A."/>
            <person name="Montfort J."/>
            <person name="Bouchez O."/>
            <person name="Roques C."/>
            <person name="Iampietro C."/>
            <person name="Lluch J."/>
            <person name="Castinel A."/>
            <person name="Donnadieu C."/>
            <person name="Desvignes T."/>
            <person name="Floi Bucao C."/>
            <person name="Jouanno E."/>
            <person name="Wen M."/>
            <person name="Mejri S."/>
            <person name="Dirks R."/>
            <person name="Jansen H."/>
            <person name="Henkel C."/>
            <person name="Chen W.J."/>
            <person name="Zahm M."/>
            <person name="Cabau C."/>
            <person name="Klopp C."/>
            <person name="Thompson A.W."/>
            <person name="Robinson-Rechavi M."/>
            <person name="Braasch I."/>
            <person name="Lecointre G."/>
            <person name="Bobe J."/>
            <person name="Postlethwait J.H."/>
            <person name="Berthelot C."/>
            <person name="Roest Crollius H."/>
            <person name="Guiguen Y."/>
        </authorList>
    </citation>
    <scope>NUCLEOTIDE SEQUENCE</scope>
    <source>
        <strain evidence="16">WJC10195</strain>
    </source>
</reference>
<evidence type="ECO:0000256" key="5">
    <source>
        <dbReference type="ARBA" id="ARBA00022989"/>
    </source>
</evidence>
<protein>
    <recommendedName>
        <fullName evidence="15">G-protein coupled receptors family 1 profile domain-containing protein</fullName>
    </recommendedName>
</protein>
<keyword evidence="7 14" id="KW-0472">Membrane</keyword>
<feature type="transmembrane region" description="Helical" evidence="14">
    <location>
        <begin position="107"/>
        <end position="128"/>
    </location>
</feature>
<feature type="transmembrane region" description="Helical" evidence="14">
    <location>
        <begin position="71"/>
        <end position="95"/>
    </location>
</feature>
<feature type="compositionally biased region" description="Polar residues" evidence="13">
    <location>
        <begin position="19"/>
        <end position="36"/>
    </location>
</feature>
<comment type="subcellular location">
    <subcellularLocation>
        <location evidence="1">Cell membrane</location>
        <topology evidence="1">Multi-pass membrane protein</topology>
    </subcellularLocation>
</comment>
<evidence type="ECO:0000256" key="9">
    <source>
        <dbReference type="ARBA" id="ARBA00023170"/>
    </source>
</evidence>
<keyword evidence="3" id="KW-1003">Cell membrane</keyword>
<evidence type="ECO:0000256" key="11">
    <source>
        <dbReference type="ARBA" id="ARBA00023224"/>
    </source>
</evidence>
<keyword evidence="6 12" id="KW-0297">G-protein coupled receptor</keyword>
<comment type="caution">
    <text evidence="16">The sequence shown here is derived from an EMBL/GenBank/DDBJ whole genome shotgun (WGS) entry which is preliminary data.</text>
</comment>
<dbReference type="PROSITE" id="PS00237">
    <property type="entry name" value="G_PROTEIN_RECEP_F1_1"/>
    <property type="match status" value="1"/>
</dbReference>
<keyword evidence="17" id="KW-1185">Reference proteome</keyword>
<dbReference type="Pfam" id="PF00001">
    <property type="entry name" value="7tm_1"/>
    <property type="match status" value="1"/>
</dbReference>
<dbReference type="PRINTS" id="PR00237">
    <property type="entry name" value="GPCRRHODOPSN"/>
</dbReference>
<sequence length="381" mass="43085">MGEGMDEFLEVRWGLRSGSDQEPSAINSTVTQQAQRDTLTMTNTSDNSTSDNSTSDNSACVNIPASRISDLLMGIYILAFVLGLIFNLLTLGPILRQVCSHNVLGVYLLNLSVSDLLYIFTMPLWIYYYRTDHQWKLGLEACKAAGFFYYSNMYVSIYLLCCISVDRCLAITYPLKAKVFRRSRYAWAICFLVAAVVMALHILVLVMEGEPLDGDKRCYESYPLTSTVALFNVIRVCLGFVGPLLVLGFCYAQIFSKVRRSCGVDEQVKRKVKLLSIGVMVIFAVCFAPYHILLLVRSLVFFWTEKQKNCAFEGQVHFYFSCTLAMSSLNSVVDPLLYVLSSNGVKEEIRHCCWLDRNTRLKPTGTRHLYQQKQVCLTSLT</sequence>
<evidence type="ECO:0000256" key="14">
    <source>
        <dbReference type="SAM" id="Phobius"/>
    </source>
</evidence>
<dbReference type="EMBL" id="JAINUF010000003">
    <property type="protein sequence ID" value="KAJ8369026.1"/>
    <property type="molecule type" value="Genomic_DNA"/>
</dbReference>
<feature type="transmembrane region" description="Helical" evidence="14">
    <location>
        <begin position="227"/>
        <end position="254"/>
    </location>
</feature>
<dbReference type="GO" id="GO:0000082">
    <property type="term" value="P:G1/S transition of mitotic cell cycle"/>
    <property type="evidence" value="ECO:0007669"/>
    <property type="project" value="TreeGrafter"/>
</dbReference>
<evidence type="ECO:0000256" key="2">
    <source>
        <dbReference type="ARBA" id="ARBA00010663"/>
    </source>
</evidence>
<dbReference type="OrthoDB" id="6021389at2759"/>
<dbReference type="FunFam" id="1.20.1070.10:FF:000065">
    <property type="entry name" value="G-protein coupled receptor 4"/>
    <property type="match status" value="1"/>
</dbReference>
<dbReference type="PROSITE" id="PS50262">
    <property type="entry name" value="G_PROTEIN_RECEP_F1_2"/>
    <property type="match status" value="1"/>
</dbReference>
<organism evidence="16 17">
    <name type="scientific">Synaphobranchus kaupii</name>
    <name type="common">Kaup's arrowtooth eel</name>
    <dbReference type="NCBI Taxonomy" id="118154"/>
    <lineage>
        <taxon>Eukaryota</taxon>
        <taxon>Metazoa</taxon>
        <taxon>Chordata</taxon>
        <taxon>Craniata</taxon>
        <taxon>Vertebrata</taxon>
        <taxon>Euteleostomi</taxon>
        <taxon>Actinopterygii</taxon>
        <taxon>Neopterygii</taxon>
        <taxon>Teleostei</taxon>
        <taxon>Anguilliformes</taxon>
        <taxon>Synaphobranchidae</taxon>
        <taxon>Synaphobranchus</taxon>
    </lineage>
</organism>
<feature type="compositionally biased region" description="Low complexity" evidence="13">
    <location>
        <begin position="37"/>
        <end position="57"/>
    </location>
</feature>
<dbReference type="Gene3D" id="1.20.1070.10">
    <property type="entry name" value="Rhodopsin 7-helix transmembrane proteins"/>
    <property type="match status" value="1"/>
</dbReference>
<feature type="transmembrane region" description="Helical" evidence="14">
    <location>
        <begin position="148"/>
        <end position="173"/>
    </location>
</feature>
<name>A0A9Q1FWK9_SYNKA</name>
<evidence type="ECO:0000256" key="7">
    <source>
        <dbReference type="ARBA" id="ARBA00023136"/>
    </source>
</evidence>
<dbReference type="GO" id="GO:0005886">
    <property type="term" value="C:plasma membrane"/>
    <property type="evidence" value="ECO:0007669"/>
    <property type="project" value="UniProtKB-SubCell"/>
</dbReference>
<feature type="region of interest" description="Disordered" evidence="13">
    <location>
        <begin position="19"/>
        <end position="57"/>
    </location>
</feature>
<proteinExistence type="inferred from homology"/>
<feature type="transmembrane region" description="Helical" evidence="14">
    <location>
        <begin position="274"/>
        <end position="296"/>
    </location>
</feature>
<dbReference type="PANTHER" id="PTHR24234:SF7">
    <property type="entry name" value="G-PROTEIN COUPLED RECEPTOR 132-RELATED"/>
    <property type="match status" value="1"/>
</dbReference>
<dbReference type="GO" id="GO:0004930">
    <property type="term" value="F:G protein-coupled receptor activity"/>
    <property type="evidence" value="ECO:0007669"/>
    <property type="project" value="UniProtKB-KW"/>
</dbReference>
<evidence type="ECO:0000256" key="8">
    <source>
        <dbReference type="ARBA" id="ARBA00023157"/>
    </source>
</evidence>
<comment type="similarity">
    <text evidence="2 12">Belongs to the G-protein coupled receptor 1 family.</text>
</comment>
<dbReference type="PRINTS" id="PR01157">
    <property type="entry name" value="P2YPURNOCPTR"/>
</dbReference>
<evidence type="ECO:0000256" key="6">
    <source>
        <dbReference type="ARBA" id="ARBA00023040"/>
    </source>
</evidence>
<keyword evidence="10" id="KW-0325">Glycoprotein</keyword>
<evidence type="ECO:0000256" key="12">
    <source>
        <dbReference type="RuleBase" id="RU000688"/>
    </source>
</evidence>
<evidence type="ECO:0000256" key="4">
    <source>
        <dbReference type="ARBA" id="ARBA00022692"/>
    </source>
</evidence>
<dbReference type="InterPro" id="IPR017452">
    <property type="entry name" value="GPCR_Rhodpsn_7TM"/>
</dbReference>
<dbReference type="Proteomes" id="UP001152622">
    <property type="component" value="Chromosome 3"/>
</dbReference>
<feature type="domain" description="G-protein coupled receptors family 1 profile" evidence="15">
    <location>
        <begin position="86"/>
        <end position="338"/>
    </location>
</feature>
<dbReference type="PANTHER" id="PTHR24234">
    <property type="entry name" value="LYSOPHOSPHATIDIC ACID RECEPTOR 5/SPHINGOSYLPHOSPHORYLCHOLINE RECEPTOR"/>
    <property type="match status" value="1"/>
</dbReference>
<evidence type="ECO:0000259" key="15">
    <source>
        <dbReference type="PROSITE" id="PS50262"/>
    </source>
</evidence>
<dbReference type="AlphaFoldDB" id="A0A9Q1FWK9"/>
<dbReference type="GO" id="GO:0010972">
    <property type="term" value="P:negative regulation of G2/M transition of mitotic cell cycle"/>
    <property type="evidence" value="ECO:0007669"/>
    <property type="project" value="TreeGrafter"/>
</dbReference>
<keyword evidence="11 12" id="KW-0807">Transducer</keyword>
<evidence type="ECO:0000256" key="10">
    <source>
        <dbReference type="ARBA" id="ARBA00023180"/>
    </source>
</evidence>